<evidence type="ECO:0000256" key="5">
    <source>
        <dbReference type="ARBA" id="ARBA00022729"/>
    </source>
</evidence>
<evidence type="ECO:0000313" key="17">
    <source>
        <dbReference type="Proteomes" id="UP000657918"/>
    </source>
</evidence>
<dbReference type="FunFam" id="3.30.430.20:FF:000002">
    <property type="entry name" value="Cysteine-rich receptor-like protein kinase 10"/>
    <property type="match status" value="2"/>
</dbReference>
<accession>A0A835JJN9</accession>
<evidence type="ECO:0000256" key="14">
    <source>
        <dbReference type="SAM" id="SignalP"/>
    </source>
</evidence>
<evidence type="ECO:0000256" key="12">
    <source>
        <dbReference type="ARBA" id="ARBA00023170"/>
    </source>
</evidence>
<keyword evidence="9" id="KW-0067">ATP-binding</keyword>
<feature type="chain" id="PRO_5032435176" description="Gnk2-homologous domain-containing protein" evidence="14">
    <location>
        <begin position="33"/>
        <end position="1082"/>
    </location>
</feature>
<keyword evidence="12" id="KW-0675">Receptor</keyword>
<dbReference type="EMBL" id="JADGMS010000011">
    <property type="protein sequence ID" value="KAF9672467.1"/>
    <property type="molecule type" value="Genomic_DNA"/>
</dbReference>
<dbReference type="Pfam" id="PF01657">
    <property type="entry name" value="Stress-antifung"/>
    <property type="match status" value="4"/>
</dbReference>
<keyword evidence="11 13" id="KW-0472">Membrane</keyword>
<keyword evidence="17" id="KW-1185">Reference proteome</keyword>
<evidence type="ECO:0000256" key="4">
    <source>
        <dbReference type="ARBA" id="ARBA00022692"/>
    </source>
</evidence>
<evidence type="ECO:0000256" key="9">
    <source>
        <dbReference type="ARBA" id="ARBA00022840"/>
    </source>
</evidence>
<comment type="subcellular location">
    <subcellularLocation>
        <location evidence="1">Membrane</location>
        <topology evidence="1">Single-pass membrane protein</topology>
    </subcellularLocation>
</comment>
<evidence type="ECO:0000256" key="3">
    <source>
        <dbReference type="ARBA" id="ARBA00022679"/>
    </source>
</evidence>
<dbReference type="GO" id="GO:0004674">
    <property type="term" value="F:protein serine/threonine kinase activity"/>
    <property type="evidence" value="ECO:0007669"/>
    <property type="project" value="UniProtKB-KW"/>
</dbReference>
<proteinExistence type="predicted"/>
<dbReference type="PANTHER" id="PTHR27002">
    <property type="entry name" value="RECEPTOR-LIKE SERINE/THREONINE-PROTEIN KINASE SD1-8"/>
    <property type="match status" value="1"/>
</dbReference>
<dbReference type="GO" id="GO:0005524">
    <property type="term" value="F:ATP binding"/>
    <property type="evidence" value="ECO:0007669"/>
    <property type="project" value="UniProtKB-KW"/>
</dbReference>
<feature type="domain" description="Gnk2-homologous" evidence="15">
    <location>
        <begin position="759"/>
        <end position="865"/>
    </location>
</feature>
<dbReference type="Proteomes" id="UP000657918">
    <property type="component" value="Chromosome 11"/>
</dbReference>
<dbReference type="PANTHER" id="PTHR27002:SF1073">
    <property type="entry name" value="CYSTEINE-RICH RECEPTOR-LIKE PROTEIN KINASE 29"/>
    <property type="match status" value="1"/>
</dbReference>
<keyword evidence="10 13" id="KW-1133">Transmembrane helix</keyword>
<evidence type="ECO:0000313" key="16">
    <source>
        <dbReference type="EMBL" id="KAF9672467.1"/>
    </source>
</evidence>
<dbReference type="GO" id="GO:0005886">
    <property type="term" value="C:plasma membrane"/>
    <property type="evidence" value="ECO:0007669"/>
    <property type="project" value="TreeGrafter"/>
</dbReference>
<sequence>MHASTVPMDSSKLVLLLSLLYILLLQPSLTAAQPNFTRCSCNYSIVRNYTTDSNFHRNLNNIDYGFYNLSAGEFPDRVNAFALCRGDVAVDVCRSCVNISTRKILEVCPNKMDVFGVYELCMIRYSNRSMFGVVDDHYYFYKWKGQNVLDVTLFNQALQTLLDRLRARAASGNSFKKFASGNQSAGVETVYATVQCTPDLSEGQCSGCLHLLFRMISNCCEGKIGARLTYPSCNLRWDIVNFFNGKKSNTAIQIVVITVIPTVSVMILVICICLFIRTRKQREKERVEKYALQGHFSVKLDVFSFGVLILEIMTGKKIGFHNGDHMEHLLSHAWRNWREGTAQAIIDTVLSSGSTTEMMRCIHIGLLCVQENVADRPTMASVVLMLSSSSLTLQIPSQPAFYMSNQLDMSSSLGQNSRGRRKLLIGQLLLPPSPELSSWHLLSSFSPFFVLGSQSKSGYMAPEYAVQGHFSVKLDVFSFGMLILEIMTGKKIGFHNGDHMEHLLSHAWRNWREGTAQAIIDPVLSSGSTTEMMRCIHIGLLYVQDNVADRPTMALVVLMLSSSSIPLQIPSQPAFFMSNQSDMSSSLGQNSRVTDQYSLSESECIPLSKNDVSISEFTVPMDSSKLVLLLSLLYILLLHPSLTAAQPNFTHYSCNYSIVSNYTTDSNFHRNLNSVLSSIASDTQIDYGFYNLSAGEFPDRVNAFALCRGDVAVDVCRSCVNNSTRKILEVCPNKMDVFGYYELCMIRYSNRSMFGVVDDDYYFYLAYRQNVLDVTLFNQALQTLLDRLRARAASGNSFKKFASGNQSAGVETVYATVQCTPDLSEGQCSGCLHLLFRMISNCCEGKIGARLTYPSCNLRWDIVNFFNVFKIFRGTLVIHAGKKSNTAIQIVVITVVPTVNVMILVICICLFIRTRKQREKERVEKYALQGHFSVKLDVFSFGVLILEIMTGKKIGFHNGDHMEHLLSHAWRNWREGTAQAIIDPVLSSGSTTEMIRCIHIGLLCVQENVADRPTMALVVLMLSSSSIALQIPSQPAFFMSNQSDMSSSLGHNSRVTDQSSLSESECIPLSKNDVSISELYPR</sequence>
<dbReference type="Gene3D" id="1.10.510.10">
    <property type="entry name" value="Transferase(Phosphotransferase) domain 1"/>
    <property type="match status" value="3"/>
</dbReference>
<keyword evidence="8" id="KW-0418">Kinase</keyword>
<dbReference type="OrthoDB" id="851260at2759"/>
<dbReference type="InterPro" id="IPR002902">
    <property type="entry name" value="GNK2"/>
</dbReference>
<feature type="domain" description="Gnk2-homologous" evidence="15">
    <location>
        <begin position="24"/>
        <end position="130"/>
    </location>
</feature>
<keyword evidence="3" id="KW-0808">Transferase</keyword>
<evidence type="ECO:0000256" key="2">
    <source>
        <dbReference type="ARBA" id="ARBA00022527"/>
    </source>
</evidence>
<keyword evidence="4 13" id="KW-0812">Transmembrane</keyword>
<keyword evidence="7" id="KW-0547">Nucleotide-binding</keyword>
<dbReference type="Pfam" id="PF07714">
    <property type="entry name" value="PK_Tyr_Ser-Thr"/>
    <property type="match status" value="1"/>
</dbReference>
<evidence type="ECO:0000256" key="1">
    <source>
        <dbReference type="ARBA" id="ARBA00004167"/>
    </source>
</evidence>
<evidence type="ECO:0000259" key="15">
    <source>
        <dbReference type="PROSITE" id="PS51473"/>
    </source>
</evidence>
<keyword evidence="6" id="KW-0677">Repeat</keyword>
<protein>
    <recommendedName>
        <fullName evidence="15">Gnk2-homologous domain-containing protein</fullName>
    </recommendedName>
</protein>
<feature type="transmembrane region" description="Helical" evidence="13">
    <location>
        <begin position="887"/>
        <end position="912"/>
    </location>
</feature>
<feature type="transmembrane region" description="Helical" evidence="13">
    <location>
        <begin position="251"/>
        <end position="276"/>
    </location>
</feature>
<dbReference type="Gene3D" id="3.30.430.20">
    <property type="entry name" value="Gnk2 domain, C-X8-C-X2-C motif"/>
    <property type="match status" value="4"/>
</dbReference>
<evidence type="ECO:0000256" key="10">
    <source>
        <dbReference type="ARBA" id="ARBA00022989"/>
    </source>
</evidence>
<evidence type="ECO:0000256" key="8">
    <source>
        <dbReference type="ARBA" id="ARBA00022777"/>
    </source>
</evidence>
<evidence type="ECO:0000256" key="6">
    <source>
        <dbReference type="ARBA" id="ARBA00022737"/>
    </source>
</evidence>
<gene>
    <name evidence="16" type="ORF">SADUNF_Sadunf11G0044700</name>
</gene>
<keyword evidence="5 14" id="KW-0732">Signal</keyword>
<evidence type="ECO:0000256" key="7">
    <source>
        <dbReference type="ARBA" id="ARBA00022741"/>
    </source>
</evidence>
<comment type="caution">
    <text evidence="16">The sequence shown here is derived from an EMBL/GenBank/DDBJ whole genome shotgun (WGS) entry which is preliminary data.</text>
</comment>
<feature type="signal peptide" evidence="14">
    <location>
        <begin position="1"/>
        <end position="32"/>
    </location>
</feature>
<reference evidence="16 17" key="1">
    <citation type="submission" date="2020-10" db="EMBL/GenBank/DDBJ databases">
        <title>Plant Genome Project.</title>
        <authorList>
            <person name="Zhang R.-G."/>
        </authorList>
    </citation>
    <scope>NUCLEOTIDE SEQUENCE [LARGE SCALE GENOMIC DNA]</scope>
    <source>
        <strain evidence="16">FAFU-HL-1</strain>
        <tissue evidence="16">Leaf</tissue>
    </source>
</reference>
<dbReference type="SUPFAM" id="SSF56112">
    <property type="entry name" value="Protein kinase-like (PK-like)"/>
    <property type="match status" value="3"/>
</dbReference>
<dbReference type="FunFam" id="3.30.430.20:FF:000003">
    <property type="entry name" value="Cysteine-rich RLK (RECEPTOR-like protein kinase) 10"/>
    <property type="match status" value="1"/>
</dbReference>
<evidence type="ECO:0000256" key="11">
    <source>
        <dbReference type="ARBA" id="ARBA00023136"/>
    </source>
</evidence>
<name>A0A835JJN9_9ROSI</name>
<dbReference type="InterPro" id="IPR011009">
    <property type="entry name" value="Kinase-like_dom_sf"/>
</dbReference>
<dbReference type="InterPro" id="IPR038408">
    <property type="entry name" value="GNK2_sf"/>
</dbReference>
<feature type="domain" description="Gnk2-homologous" evidence="15">
    <location>
        <begin position="136"/>
        <end position="242"/>
    </location>
</feature>
<dbReference type="InterPro" id="IPR001245">
    <property type="entry name" value="Ser-Thr/Tyr_kinase_cat_dom"/>
</dbReference>
<organism evidence="16 17">
    <name type="scientific">Salix dunnii</name>
    <dbReference type="NCBI Taxonomy" id="1413687"/>
    <lineage>
        <taxon>Eukaryota</taxon>
        <taxon>Viridiplantae</taxon>
        <taxon>Streptophyta</taxon>
        <taxon>Embryophyta</taxon>
        <taxon>Tracheophyta</taxon>
        <taxon>Spermatophyta</taxon>
        <taxon>Magnoliopsida</taxon>
        <taxon>eudicotyledons</taxon>
        <taxon>Gunneridae</taxon>
        <taxon>Pentapetalae</taxon>
        <taxon>rosids</taxon>
        <taxon>fabids</taxon>
        <taxon>Malpighiales</taxon>
        <taxon>Salicaceae</taxon>
        <taxon>Saliceae</taxon>
        <taxon>Salix</taxon>
    </lineage>
</organism>
<dbReference type="PROSITE" id="PS51473">
    <property type="entry name" value="GNK2"/>
    <property type="match status" value="4"/>
</dbReference>
<dbReference type="AlphaFoldDB" id="A0A835JJN9"/>
<keyword evidence="2" id="KW-0723">Serine/threonine-protein kinase</keyword>
<feature type="domain" description="Gnk2-homologous" evidence="15">
    <location>
        <begin position="650"/>
        <end position="753"/>
    </location>
</feature>
<dbReference type="CDD" id="cd23509">
    <property type="entry name" value="Gnk2-like"/>
    <property type="match status" value="4"/>
</dbReference>
<evidence type="ECO:0000256" key="13">
    <source>
        <dbReference type="SAM" id="Phobius"/>
    </source>
</evidence>